<protein>
    <recommendedName>
        <fullName evidence="2">C2H2-type domain-containing protein</fullName>
    </recommendedName>
</protein>
<name>A0A165G6Z7_9APHY</name>
<dbReference type="RefSeq" id="XP_040767654.1">
    <property type="nucleotide sequence ID" value="XM_040906200.1"/>
</dbReference>
<dbReference type="PROSITE" id="PS00028">
    <property type="entry name" value="ZINC_FINGER_C2H2_1"/>
    <property type="match status" value="1"/>
</dbReference>
<dbReference type="InterPro" id="IPR013087">
    <property type="entry name" value="Znf_C2H2_type"/>
</dbReference>
<dbReference type="STRING" id="1314785.A0A165G6Z7"/>
<proteinExistence type="predicted"/>
<reference evidence="3 4" key="1">
    <citation type="journal article" date="2016" name="Mol. Biol. Evol.">
        <title>Comparative Genomics of Early-Diverging Mushroom-Forming Fungi Provides Insights into the Origins of Lignocellulose Decay Capabilities.</title>
        <authorList>
            <person name="Nagy L.G."/>
            <person name="Riley R."/>
            <person name="Tritt A."/>
            <person name="Adam C."/>
            <person name="Daum C."/>
            <person name="Floudas D."/>
            <person name="Sun H."/>
            <person name="Yadav J.S."/>
            <person name="Pangilinan J."/>
            <person name="Larsson K.H."/>
            <person name="Matsuura K."/>
            <person name="Barry K."/>
            <person name="Labutti K."/>
            <person name="Kuo R."/>
            <person name="Ohm R.A."/>
            <person name="Bhattacharya S.S."/>
            <person name="Shirouzu T."/>
            <person name="Yoshinaga Y."/>
            <person name="Martin F.M."/>
            <person name="Grigoriev I.V."/>
            <person name="Hibbett D.S."/>
        </authorList>
    </citation>
    <scope>NUCLEOTIDE SEQUENCE [LARGE SCALE GENOMIC DNA]</scope>
    <source>
        <strain evidence="3 4">93-53</strain>
    </source>
</reference>
<evidence type="ECO:0000256" key="1">
    <source>
        <dbReference type="SAM" id="MobiDB-lite"/>
    </source>
</evidence>
<gene>
    <name evidence="3" type="ORF">LAESUDRAFT_694407</name>
</gene>
<dbReference type="InParanoid" id="A0A165G6Z7"/>
<feature type="region of interest" description="Disordered" evidence="1">
    <location>
        <begin position="163"/>
        <end position="204"/>
    </location>
</feature>
<keyword evidence="4" id="KW-1185">Reference proteome</keyword>
<feature type="domain" description="C2H2-type" evidence="2">
    <location>
        <begin position="23"/>
        <end position="45"/>
    </location>
</feature>
<dbReference type="SMART" id="SM00355">
    <property type="entry name" value="ZnF_C2H2"/>
    <property type="match status" value="3"/>
</dbReference>
<evidence type="ECO:0000313" key="3">
    <source>
        <dbReference type="EMBL" id="KZT09914.1"/>
    </source>
</evidence>
<evidence type="ECO:0000259" key="2">
    <source>
        <dbReference type="PROSITE" id="PS00028"/>
    </source>
</evidence>
<dbReference type="Proteomes" id="UP000076871">
    <property type="component" value="Unassembled WGS sequence"/>
</dbReference>
<sequence>MDITLTSENIIEHAQHVLCLIACEWGGCEAKLNSWRQLQEHLKMHCRNQQAKGTYDCHFHRCAGRIHTSFVDLWEHVQLSHLSRITLICPISGCPHTFSGHRLSLVPHIQDIHMELVGRPIAEITGRLRPTYRPFSPVLRNLPPLPSNNAPIYMVTALPMSKASHPRGQRSEMLSQFTRGSRRMSRKELEEEEDAQPFSDLPNPDMEAINLSGKLILQPRSEQPWLQLSRPYSMGLSSRVEGTKPPVSISYRAFCTKFHGLEEAALINGTGEWPDAEEEGQ</sequence>
<dbReference type="GeneID" id="63823229"/>
<dbReference type="AlphaFoldDB" id="A0A165G6Z7"/>
<dbReference type="EMBL" id="KV427610">
    <property type="protein sequence ID" value="KZT09914.1"/>
    <property type="molecule type" value="Genomic_DNA"/>
</dbReference>
<accession>A0A165G6Z7</accession>
<evidence type="ECO:0000313" key="4">
    <source>
        <dbReference type="Proteomes" id="UP000076871"/>
    </source>
</evidence>
<dbReference type="OrthoDB" id="2576496at2759"/>
<organism evidence="3 4">
    <name type="scientific">Laetiporus sulphureus 93-53</name>
    <dbReference type="NCBI Taxonomy" id="1314785"/>
    <lineage>
        <taxon>Eukaryota</taxon>
        <taxon>Fungi</taxon>
        <taxon>Dikarya</taxon>
        <taxon>Basidiomycota</taxon>
        <taxon>Agaricomycotina</taxon>
        <taxon>Agaricomycetes</taxon>
        <taxon>Polyporales</taxon>
        <taxon>Laetiporus</taxon>
    </lineage>
</organism>